<proteinExistence type="predicted"/>
<organism evidence="1">
    <name type="scientific">Pantoea phage Survivor</name>
    <dbReference type="NCBI Taxonomy" id="3232176"/>
    <lineage>
        <taxon>Viruses</taxon>
        <taxon>Duplodnaviria</taxon>
        <taxon>Heunggongvirae</taxon>
        <taxon>Uroviricota</taxon>
        <taxon>Caudoviricetes</taxon>
    </lineage>
</organism>
<evidence type="ECO:0000313" key="1">
    <source>
        <dbReference type="EMBL" id="XCN28187.1"/>
    </source>
</evidence>
<reference evidence="1" key="1">
    <citation type="submission" date="2024-06" db="EMBL/GenBank/DDBJ databases">
        <authorList>
            <person name="Gannavaram S."/>
            <person name="Nemani S."/>
            <person name="Datta M."/>
            <person name="Picchiottino A."/>
            <person name="Mereddy A."/>
            <person name="Gannavaram N."/>
            <person name="Honeycutt C."/>
            <person name="Tran D."/>
            <person name="Choi K."/>
            <person name="Srinivasan K."/>
            <person name="Johnson A."/>
        </authorList>
    </citation>
    <scope>NUCLEOTIDE SEQUENCE</scope>
</reference>
<accession>A0AAU8KXI6</accession>
<sequence>MITSISEMKPGECFSVDSAEGGIKKAPCVRKILAVGNTAVASTEFNDRGYTYKLKMENYLGSEPMKDGNILHKFSK</sequence>
<dbReference type="EMBL" id="PP885733">
    <property type="protein sequence ID" value="XCN28187.1"/>
    <property type="molecule type" value="Genomic_DNA"/>
</dbReference>
<protein>
    <submittedName>
        <fullName evidence="1">Uncharacterized protein</fullName>
    </submittedName>
</protein>
<name>A0AAU8KXI6_9CAUD</name>